<sequence>MLKLKERHVRRIVSKSVKTLEIIAARPLSKCPDRVQQHKDVVPESVQSSRSNDLVISDQIGTYHGSINSESSVESTFQNIDCLFPEIGREANNANHHQRNPTFTNFRNDLKHWALTHQIKQKALTHLLHILRPNHYTYLPNDPSSGDVNQGGSTRSPAVMLKKKRKSAVEILSSDSEVSITSQVDINTTPKLVAVATPEQHSSPEVVIASNWITVF</sequence>
<name>A0A8J2L4J3_9HEXA</name>
<protein>
    <submittedName>
        <fullName evidence="1">Uncharacterized protein</fullName>
    </submittedName>
</protein>
<evidence type="ECO:0000313" key="1">
    <source>
        <dbReference type="EMBL" id="CAG7827746.1"/>
    </source>
</evidence>
<keyword evidence="2" id="KW-1185">Reference proteome</keyword>
<gene>
    <name evidence="1" type="ORF">AFUS01_LOCUS37712</name>
</gene>
<accession>A0A8J2L4J3</accession>
<comment type="caution">
    <text evidence="1">The sequence shown here is derived from an EMBL/GenBank/DDBJ whole genome shotgun (WGS) entry which is preliminary data.</text>
</comment>
<proteinExistence type="predicted"/>
<dbReference type="AlphaFoldDB" id="A0A8J2L4J3"/>
<dbReference type="EMBL" id="CAJVCH010544704">
    <property type="protein sequence ID" value="CAG7827746.1"/>
    <property type="molecule type" value="Genomic_DNA"/>
</dbReference>
<reference evidence="1" key="1">
    <citation type="submission" date="2021-06" db="EMBL/GenBank/DDBJ databases">
        <authorList>
            <person name="Hodson N. C."/>
            <person name="Mongue J. A."/>
            <person name="Jaron S. K."/>
        </authorList>
    </citation>
    <scope>NUCLEOTIDE SEQUENCE</scope>
</reference>
<organism evidence="1 2">
    <name type="scientific">Allacma fusca</name>
    <dbReference type="NCBI Taxonomy" id="39272"/>
    <lineage>
        <taxon>Eukaryota</taxon>
        <taxon>Metazoa</taxon>
        <taxon>Ecdysozoa</taxon>
        <taxon>Arthropoda</taxon>
        <taxon>Hexapoda</taxon>
        <taxon>Collembola</taxon>
        <taxon>Symphypleona</taxon>
        <taxon>Sminthuridae</taxon>
        <taxon>Allacma</taxon>
    </lineage>
</organism>
<dbReference type="Proteomes" id="UP000708208">
    <property type="component" value="Unassembled WGS sequence"/>
</dbReference>
<evidence type="ECO:0000313" key="2">
    <source>
        <dbReference type="Proteomes" id="UP000708208"/>
    </source>
</evidence>